<evidence type="ECO:0000313" key="2">
    <source>
        <dbReference type="Proteomes" id="UP000507470"/>
    </source>
</evidence>
<gene>
    <name evidence="1" type="ORF">MCOR_27713</name>
</gene>
<proteinExistence type="predicted"/>
<dbReference type="EMBL" id="CACVKT020005076">
    <property type="protein sequence ID" value="CAC5392805.1"/>
    <property type="molecule type" value="Genomic_DNA"/>
</dbReference>
<reference evidence="1 2" key="1">
    <citation type="submission" date="2020-06" db="EMBL/GenBank/DDBJ databases">
        <authorList>
            <person name="Li R."/>
            <person name="Bekaert M."/>
        </authorList>
    </citation>
    <scope>NUCLEOTIDE SEQUENCE [LARGE SCALE GENOMIC DNA]</scope>
    <source>
        <strain evidence="2">wild</strain>
    </source>
</reference>
<accession>A0A6J8C8Q2</accession>
<keyword evidence="2" id="KW-1185">Reference proteome</keyword>
<sequence>MLGKEVRLPAELMFGSVFNGQNRIETYGEYVEILKERMLRAHSVARKHLQAAAKRQKENYDAKLSFQIYQPGQPVWLLNEARQEGRCPKLQNHYQGPFLILKRITKALGVKSRNPNKVFPKTFKPTLPKYTATPIPIAPKLLAPLETSTATCTAASIDSYTRLLQSNMPCLSMPAFSTYSVAQTAPSPYCPPVIPVASSRKQTTVTKFVLESPVTSCILNMETPKETLSSMPVQPLDQFQFDLEDNLDCGSWKSPASVSSQSVADEAECPEDIITTNDNNIDQNNNHIDLTVSSSVPEVQMSDVPIVGPIVQ</sequence>
<evidence type="ECO:0000313" key="1">
    <source>
        <dbReference type="EMBL" id="CAC5392805.1"/>
    </source>
</evidence>
<dbReference type="Proteomes" id="UP000507470">
    <property type="component" value="Unassembled WGS sequence"/>
</dbReference>
<dbReference type="OrthoDB" id="10056831at2759"/>
<name>A0A6J8C8Q2_MYTCO</name>
<dbReference type="AlphaFoldDB" id="A0A6J8C8Q2"/>
<organism evidence="1 2">
    <name type="scientific">Mytilus coruscus</name>
    <name type="common">Sea mussel</name>
    <dbReference type="NCBI Taxonomy" id="42192"/>
    <lineage>
        <taxon>Eukaryota</taxon>
        <taxon>Metazoa</taxon>
        <taxon>Spiralia</taxon>
        <taxon>Lophotrochozoa</taxon>
        <taxon>Mollusca</taxon>
        <taxon>Bivalvia</taxon>
        <taxon>Autobranchia</taxon>
        <taxon>Pteriomorphia</taxon>
        <taxon>Mytilida</taxon>
        <taxon>Mytiloidea</taxon>
        <taxon>Mytilidae</taxon>
        <taxon>Mytilinae</taxon>
        <taxon>Mytilus</taxon>
    </lineage>
</organism>
<protein>
    <submittedName>
        <fullName evidence="1">Uncharacterized protein</fullName>
    </submittedName>
</protein>